<evidence type="ECO:0000313" key="1">
    <source>
        <dbReference type="EMBL" id="GAG04423.1"/>
    </source>
</evidence>
<protein>
    <submittedName>
        <fullName evidence="1">Uncharacterized protein</fullName>
    </submittedName>
</protein>
<organism evidence="1">
    <name type="scientific">marine sediment metagenome</name>
    <dbReference type="NCBI Taxonomy" id="412755"/>
    <lineage>
        <taxon>unclassified sequences</taxon>
        <taxon>metagenomes</taxon>
        <taxon>ecological metagenomes</taxon>
    </lineage>
</organism>
<proteinExistence type="predicted"/>
<gene>
    <name evidence="1" type="ORF">S01H1_36431</name>
</gene>
<accession>X0UVT8</accession>
<reference evidence="1" key="1">
    <citation type="journal article" date="2014" name="Front. Microbiol.">
        <title>High frequency of phylogenetically diverse reductive dehalogenase-homologous genes in deep subseafloor sedimentary metagenomes.</title>
        <authorList>
            <person name="Kawai M."/>
            <person name="Futagami T."/>
            <person name="Toyoda A."/>
            <person name="Takaki Y."/>
            <person name="Nishi S."/>
            <person name="Hori S."/>
            <person name="Arai W."/>
            <person name="Tsubouchi T."/>
            <person name="Morono Y."/>
            <person name="Uchiyama I."/>
            <person name="Ito T."/>
            <person name="Fujiyama A."/>
            <person name="Inagaki F."/>
            <person name="Takami H."/>
        </authorList>
    </citation>
    <scope>NUCLEOTIDE SEQUENCE</scope>
    <source>
        <strain evidence="1">Expedition CK06-06</strain>
    </source>
</reference>
<dbReference type="AlphaFoldDB" id="X0UVT8"/>
<sequence>MANFPFIVRVSQMNLKSYVLSQAGEGSVEKTVVASFIITTYNSNPGTD</sequence>
<name>X0UVT8_9ZZZZ</name>
<comment type="caution">
    <text evidence="1">The sequence shown here is derived from an EMBL/GenBank/DDBJ whole genome shotgun (WGS) entry which is preliminary data.</text>
</comment>
<dbReference type="EMBL" id="BARS01022823">
    <property type="protein sequence ID" value="GAG04423.1"/>
    <property type="molecule type" value="Genomic_DNA"/>
</dbReference>